<sequence>MLQIKPLLTYVFILCSINTFAQDFKTEIEKFREEYKAEFLKSKFSPLKEEDFQYLRFYAPNEKFKVECQFTATTGGKPFQIPTTTGETRTYTKFGVLTFQIDGQTYQLAVYRSPDLQRIPQYRDYLFVPFKDLTNGKETYGGGRYIDVRMKQIENDKIVLDFNKAYNPYCAFGAGYSCPIPPRENHLQVAIEAGEQNYAKEH</sequence>
<organism evidence="2 3">
    <name type="scientific">Emticicia agri</name>
    <dbReference type="NCBI Taxonomy" id="2492393"/>
    <lineage>
        <taxon>Bacteria</taxon>
        <taxon>Pseudomonadati</taxon>
        <taxon>Bacteroidota</taxon>
        <taxon>Cytophagia</taxon>
        <taxon>Cytophagales</taxon>
        <taxon>Leadbetterellaceae</taxon>
        <taxon>Emticicia</taxon>
    </lineage>
</organism>
<keyword evidence="3" id="KW-1185">Reference proteome</keyword>
<proteinExistence type="predicted"/>
<dbReference type="InterPro" id="IPR012467">
    <property type="entry name" value="DUF1684"/>
</dbReference>
<dbReference type="Proteomes" id="UP000293162">
    <property type="component" value="Unassembled WGS sequence"/>
</dbReference>
<dbReference type="EMBL" id="SEWF01000001">
    <property type="protein sequence ID" value="RYU97654.1"/>
    <property type="molecule type" value="Genomic_DNA"/>
</dbReference>
<dbReference type="Pfam" id="PF07920">
    <property type="entry name" value="DUF1684"/>
    <property type="match status" value="1"/>
</dbReference>
<comment type="caution">
    <text evidence="2">The sequence shown here is derived from an EMBL/GenBank/DDBJ whole genome shotgun (WGS) entry which is preliminary data.</text>
</comment>
<protein>
    <submittedName>
        <fullName evidence="2">DUF1684 domain-containing protein</fullName>
    </submittedName>
</protein>
<dbReference type="AlphaFoldDB" id="A0A4Q5M5E9"/>
<dbReference type="RefSeq" id="WP_130019001.1">
    <property type="nucleotide sequence ID" value="NZ_SEWF01000001.1"/>
</dbReference>
<feature type="signal peptide" evidence="1">
    <location>
        <begin position="1"/>
        <end position="21"/>
    </location>
</feature>
<dbReference type="OrthoDB" id="5493262at2"/>
<evidence type="ECO:0000313" key="3">
    <source>
        <dbReference type="Proteomes" id="UP000293162"/>
    </source>
</evidence>
<feature type="chain" id="PRO_5020921732" evidence="1">
    <location>
        <begin position="22"/>
        <end position="202"/>
    </location>
</feature>
<dbReference type="PANTHER" id="PTHR41913:SF1">
    <property type="entry name" value="DUF1684 DOMAIN-CONTAINING PROTEIN"/>
    <property type="match status" value="1"/>
</dbReference>
<accession>A0A4Q5M5E9</accession>
<evidence type="ECO:0000256" key="1">
    <source>
        <dbReference type="SAM" id="SignalP"/>
    </source>
</evidence>
<name>A0A4Q5M5E9_9BACT</name>
<evidence type="ECO:0000313" key="2">
    <source>
        <dbReference type="EMBL" id="RYU97654.1"/>
    </source>
</evidence>
<keyword evidence="1" id="KW-0732">Signal</keyword>
<reference evidence="2 3" key="1">
    <citation type="submission" date="2019-02" db="EMBL/GenBank/DDBJ databases">
        <title>Bacterial novel species Emticicia sp. 17J42-9 isolated from soil.</title>
        <authorList>
            <person name="Jung H.-Y."/>
        </authorList>
    </citation>
    <scope>NUCLEOTIDE SEQUENCE [LARGE SCALE GENOMIC DNA]</scope>
    <source>
        <strain evidence="2 3">17J42-9</strain>
    </source>
</reference>
<gene>
    <name evidence="2" type="ORF">EWM59_00600</name>
</gene>
<dbReference type="PANTHER" id="PTHR41913">
    <property type="entry name" value="DUF1684 DOMAIN-CONTAINING PROTEIN"/>
    <property type="match status" value="1"/>
</dbReference>